<protein>
    <submittedName>
        <fullName evidence="2">Uncharacterized protein</fullName>
    </submittedName>
</protein>
<evidence type="ECO:0000256" key="1">
    <source>
        <dbReference type="SAM" id="MobiDB-lite"/>
    </source>
</evidence>
<accession>A0A4C1WJT1</accession>
<name>A0A4C1WJT1_EUMVA</name>
<proteinExistence type="predicted"/>
<comment type="caution">
    <text evidence="2">The sequence shown here is derived from an EMBL/GenBank/DDBJ whole genome shotgun (WGS) entry which is preliminary data.</text>
</comment>
<reference evidence="2 3" key="1">
    <citation type="journal article" date="2019" name="Commun. Biol.">
        <title>The bagworm genome reveals a unique fibroin gene that provides high tensile strength.</title>
        <authorList>
            <person name="Kono N."/>
            <person name="Nakamura H."/>
            <person name="Ohtoshi R."/>
            <person name="Tomita M."/>
            <person name="Numata K."/>
            <person name="Arakawa K."/>
        </authorList>
    </citation>
    <scope>NUCLEOTIDE SEQUENCE [LARGE SCALE GENOMIC DNA]</scope>
</reference>
<organism evidence="2 3">
    <name type="scientific">Eumeta variegata</name>
    <name type="common">Bagworm moth</name>
    <name type="synonym">Eumeta japonica</name>
    <dbReference type="NCBI Taxonomy" id="151549"/>
    <lineage>
        <taxon>Eukaryota</taxon>
        <taxon>Metazoa</taxon>
        <taxon>Ecdysozoa</taxon>
        <taxon>Arthropoda</taxon>
        <taxon>Hexapoda</taxon>
        <taxon>Insecta</taxon>
        <taxon>Pterygota</taxon>
        <taxon>Neoptera</taxon>
        <taxon>Endopterygota</taxon>
        <taxon>Lepidoptera</taxon>
        <taxon>Glossata</taxon>
        <taxon>Ditrysia</taxon>
        <taxon>Tineoidea</taxon>
        <taxon>Psychidae</taxon>
        <taxon>Oiketicinae</taxon>
        <taxon>Eumeta</taxon>
    </lineage>
</organism>
<keyword evidence="3" id="KW-1185">Reference proteome</keyword>
<dbReference type="Proteomes" id="UP000299102">
    <property type="component" value="Unassembled WGS sequence"/>
</dbReference>
<evidence type="ECO:0000313" key="2">
    <source>
        <dbReference type="EMBL" id="GBP51511.1"/>
    </source>
</evidence>
<sequence length="78" mass="9227">MTRPRPTTRRPRPRRRPARPPPPPYASAPSTASTARREFFLVISMYVQVRQLRTWYDLGPSRRRRRLSPAPVELVQFI</sequence>
<evidence type="ECO:0000313" key="3">
    <source>
        <dbReference type="Proteomes" id="UP000299102"/>
    </source>
</evidence>
<gene>
    <name evidence="2" type="ORF">EVAR_44487_1</name>
</gene>
<feature type="compositionally biased region" description="Basic residues" evidence="1">
    <location>
        <begin position="1"/>
        <end position="18"/>
    </location>
</feature>
<dbReference type="AlphaFoldDB" id="A0A4C1WJT1"/>
<dbReference type="EMBL" id="BGZK01000582">
    <property type="protein sequence ID" value="GBP51511.1"/>
    <property type="molecule type" value="Genomic_DNA"/>
</dbReference>
<feature type="region of interest" description="Disordered" evidence="1">
    <location>
        <begin position="1"/>
        <end position="33"/>
    </location>
</feature>